<proteinExistence type="inferred from homology"/>
<dbReference type="Pfam" id="PF09856">
    <property type="entry name" value="ScfRs"/>
    <property type="match status" value="1"/>
</dbReference>
<dbReference type="InterPro" id="IPR018653">
    <property type="entry name" value="ScfR_C"/>
</dbReference>
<dbReference type="CDD" id="cd00093">
    <property type="entry name" value="HTH_XRE"/>
    <property type="match status" value="1"/>
</dbReference>
<feature type="domain" description="HTH cro/C1-type" evidence="2">
    <location>
        <begin position="12"/>
        <end position="66"/>
    </location>
</feature>
<dbReference type="SMART" id="SM00530">
    <property type="entry name" value="HTH_XRE"/>
    <property type="match status" value="1"/>
</dbReference>
<dbReference type="Pfam" id="PF13560">
    <property type="entry name" value="HTH_31"/>
    <property type="match status" value="1"/>
</dbReference>
<dbReference type="PIRSF" id="PIRSF019251">
    <property type="entry name" value="Rv0465c"/>
    <property type="match status" value="1"/>
</dbReference>
<dbReference type="Pfam" id="PF06114">
    <property type="entry name" value="Peptidase_M78"/>
    <property type="match status" value="1"/>
</dbReference>
<comment type="similarity">
    <text evidence="1">Belongs to the short-chain fatty acyl-CoA assimilation regulator (ScfR) family.</text>
</comment>
<gene>
    <name evidence="3" type="ORF">Q5H91_00085</name>
</gene>
<evidence type="ECO:0000256" key="1">
    <source>
        <dbReference type="ARBA" id="ARBA00007227"/>
    </source>
</evidence>
<evidence type="ECO:0000313" key="3">
    <source>
        <dbReference type="EMBL" id="MDP1025599.1"/>
    </source>
</evidence>
<dbReference type="PANTHER" id="PTHR43236:SF2">
    <property type="entry name" value="BLL0069 PROTEIN"/>
    <property type="match status" value="1"/>
</dbReference>
<dbReference type="InterPro" id="IPR052345">
    <property type="entry name" value="Rad_response_metalloprotease"/>
</dbReference>
<evidence type="ECO:0000259" key="2">
    <source>
        <dbReference type="PROSITE" id="PS50943"/>
    </source>
</evidence>
<reference evidence="3 4" key="1">
    <citation type="submission" date="2023-07" db="EMBL/GenBank/DDBJ databases">
        <authorList>
            <person name="Kim M.K."/>
        </authorList>
    </citation>
    <scope>NUCLEOTIDE SEQUENCE [LARGE SCALE GENOMIC DNA]</scope>
    <source>
        <strain evidence="3 4">KR1UV-12</strain>
    </source>
</reference>
<sequence length="494" mass="52767">MATPRLYAGEQLRALRVAAGLNQRAMAARLGLSVSYLSQLEGGERPLTAAVTAALARHYPHALAGIEGQGNARRLAALHETMADPALAPLGADATIRLAEERPEIADRLIALHAAKRAAEERLALAEETLVAGGSARLPWEAVRDWFHAAGNYIDPLDRAAEALAASLNSSPKRDPAKLEGYHGLVPGGPPQAATPLRQGVALPPPLAGEELEAALGTHDIAVATDPDPDAPLARTALGTLVLNGALAPESRRFQLAHRLAATAFARIIADVVTTSGLDAPDARHLLEIGLANYAAGALLMPYAAFRSAARAVRHDIDLLSRRFGVSFEQACHRLSTLQRPGAAGIPFYFCRVDMAGNITKRHSATRLQFARFGGACPLWHVHEAAAIPDRILVQHAETPDGVRYISMAKGLVKPSGRFTRLSRRYAVVLGCEAIHAADFVYADAVDRAGAPTPIGISCRLCPRPDCDQRAFPPADRRILVDPLTRNTVPYRVI</sequence>
<evidence type="ECO:0000313" key="4">
    <source>
        <dbReference type="Proteomes" id="UP001230685"/>
    </source>
</evidence>
<accession>A0ABT9EF64</accession>
<comment type="caution">
    <text evidence="3">The sequence shown here is derived from an EMBL/GenBank/DDBJ whole genome shotgun (WGS) entry which is preliminary data.</text>
</comment>
<dbReference type="PANTHER" id="PTHR43236">
    <property type="entry name" value="ANTITOXIN HIGA1"/>
    <property type="match status" value="1"/>
</dbReference>
<dbReference type="InterPro" id="IPR001387">
    <property type="entry name" value="Cro/C1-type_HTH"/>
</dbReference>
<dbReference type="InterPro" id="IPR026281">
    <property type="entry name" value="HTH_RamB"/>
</dbReference>
<name>A0ABT9EF64_9SPHN</name>
<dbReference type="Proteomes" id="UP001230685">
    <property type="component" value="Unassembled WGS sequence"/>
</dbReference>
<dbReference type="PROSITE" id="PS50943">
    <property type="entry name" value="HTH_CROC1"/>
    <property type="match status" value="1"/>
</dbReference>
<dbReference type="RefSeq" id="WP_305171196.1">
    <property type="nucleotide sequence ID" value="NZ_JAUUDS010000001.1"/>
</dbReference>
<dbReference type="InterPro" id="IPR010359">
    <property type="entry name" value="IrrE_HExxH"/>
</dbReference>
<keyword evidence="4" id="KW-1185">Reference proteome</keyword>
<protein>
    <submittedName>
        <fullName evidence="3">Short-chain fatty acyl-CoA regulator family protein</fullName>
    </submittedName>
</protein>
<dbReference type="InterPro" id="IPR010982">
    <property type="entry name" value="Lambda_DNA-bd_dom_sf"/>
</dbReference>
<dbReference type="Gene3D" id="1.10.260.40">
    <property type="entry name" value="lambda repressor-like DNA-binding domains"/>
    <property type="match status" value="1"/>
</dbReference>
<dbReference type="SUPFAM" id="SSF47413">
    <property type="entry name" value="lambda repressor-like DNA-binding domains"/>
    <property type="match status" value="1"/>
</dbReference>
<dbReference type="EMBL" id="JAUUDS010000001">
    <property type="protein sequence ID" value="MDP1025599.1"/>
    <property type="molecule type" value="Genomic_DNA"/>
</dbReference>
<organism evidence="3 4">
    <name type="scientific">Sphingomonas aurea</name>
    <dbReference type="NCBI Taxonomy" id="3063994"/>
    <lineage>
        <taxon>Bacteria</taxon>
        <taxon>Pseudomonadati</taxon>
        <taxon>Pseudomonadota</taxon>
        <taxon>Alphaproteobacteria</taxon>
        <taxon>Sphingomonadales</taxon>
        <taxon>Sphingomonadaceae</taxon>
        <taxon>Sphingomonas</taxon>
    </lineage>
</organism>